<accession>A0A9P4MJF3</accession>
<dbReference type="EMBL" id="ML996090">
    <property type="protein sequence ID" value="KAF2149741.1"/>
    <property type="molecule type" value="Genomic_DNA"/>
</dbReference>
<evidence type="ECO:0000256" key="7">
    <source>
        <dbReference type="ARBA" id="ARBA00023065"/>
    </source>
</evidence>
<feature type="transmembrane region" description="Helical" evidence="11">
    <location>
        <begin position="128"/>
        <end position="147"/>
    </location>
</feature>
<feature type="transmembrane region" description="Helical" evidence="11">
    <location>
        <begin position="194"/>
        <end position="215"/>
    </location>
</feature>
<evidence type="ECO:0000256" key="6">
    <source>
        <dbReference type="ARBA" id="ARBA00023053"/>
    </source>
</evidence>
<feature type="transmembrane region" description="Helical" evidence="11">
    <location>
        <begin position="245"/>
        <end position="273"/>
    </location>
</feature>
<keyword evidence="2" id="KW-0813">Transport</keyword>
<reference evidence="13" key="1">
    <citation type="journal article" date="2020" name="Stud. Mycol.">
        <title>101 Dothideomycetes genomes: a test case for predicting lifestyles and emergence of pathogens.</title>
        <authorList>
            <person name="Haridas S."/>
            <person name="Albert R."/>
            <person name="Binder M."/>
            <person name="Bloem J."/>
            <person name="Labutti K."/>
            <person name="Salamov A."/>
            <person name="Andreopoulos B."/>
            <person name="Baker S."/>
            <person name="Barry K."/>
            <person name="Bills G."/>
            <person name="Bluhm B."/>
            <person name="Cannon C."/>
            <person name="Castanera R."/>
            <person name="Culley D."/>
            <person name="Daum C."/>
            <person name="Ezra D."/>
            <person name="Gonzalez J."/>
            <person name="Henrissat B."/>
            <person name="Kuo A."/>
            <person name="Liang C."/>
            <person name="Lipzen A."/>
            <person name="Lutzoni F."/>
            <person name="Magnuson J."/>
            <person name="Mondo S."/>
            <person name="Nolan M."/>
            <person name="Ohm R."/>
            <person name="Pangilinan J."/>
            <person name="Park H.-J."/>
            <person name="Ramirez L."/>
            <person name="Alfaro M."/>
            <person name="Sun H."/>
            <person name="Tritt A."/>
            <person name="Yoshinaga Y."/>
            <person name="Zwiers L.-H."/>
            <person name="Turgeon B."/>
            <person name="Goodwin S."/>
            <person name="Spatafora J."/>
            <person name="Crous P."/>
            <person name="Grigoriev I."/>
        </authorList>
    </citation>
    <scope>NUCLEOTIDE SEQUENCE</scope>
    <source>
        <strain evidence="13">CBS 260.36</strain>
    </source>
</reference>
<sequence length="487" mass="52219">MLTSSGFLPYHEPSIVTILIYSSFFLLLNVTNYLFNFLCCGLIGQILIGVAFGSPGAGWLSRDDQTTITNIGYLGLIFMVYEGGLSTELASLRSNAYLSSLVALIGVTVPIALSFLLCDFANASKLQAFAAGAALCSTSLGTTFTTLRTSGLAQSRLGVILINAAMLDDVVGLIMVQIISSLDPAMPNISPATIIRPIGVSLAFIVVTPAACILVRKSLMSIVSERLSKYTTLAQFKVCAQSLTLLAFVAGSSYAGTSNLFAAYIAGIIITWFDDSKELDDPQQSASDGTASQPNRSTQVLPTHHTGLGIYNDYFDDAVTRILKPCFFASIGFSIPLTDMFAAEVLWRGCIYAVLMVFGKLLCGLVLIRFNISPVSSSEQPINSPLQQKQYSHHSLYPAVILGSAMVARGEIGLLISSVAESEAIFGTAGRSNTSQLFLIVTWGILICTIAGPLVIGLLVRRVRRLQTLERNQVSGRQDPLGIWGFQ</sequence>
<feature type="domain" description="Cation/H+ exchanger transmembrane" evidence="12">
    <location>
        <begin position="42"/>
        <end position="460"/>
    </location>
</feature>
<name>A0A9P4MJF3_9PEZI</name>
<gene>
    <name evidence="13" type="ORF">K461DRAFT_229729</name>
</gene>
<keyword evidence="14" id="KW-1185">Reference proteome</keyword>
<proteinExistence type="predicted"/>
<evidence type="ECO:0000256" key="5">
    <source>
        <dbReference type="ARBA" id="ARBA00022989"/>
    </source>
</evidence>
<dbReference type="AlphaFoldDB" id="A0A9P4MJF3"/>
<feature type="transmembrane region" description="Helical" evidence="11">
    <location>
        <begin position="15"/>
        <end position="35"/>
    </location>
</feature>
<keyword evidence="7" id="KW-0406">Ion transport</keyword>
<evidence type="ECO:0000256" key="8">
    <source>
        <dbReference type="ARBA" id="ARBA00023136"/>
    </source>
</evidence>
<evidence type="ECO:0000256" key="10">
    <source>
        <dbReference type="SAM" id="MobiDB-lite"/>
    </source>
</evidence>
<feature type="transmembrane region" description="Helical" evidence="11">
    <location>
        <begin position="96"/>
        <end position="116"/>
    </location>
</feature>
<keyword evidence="3" id="KW-0050">Antiport</keyword>
<keyword evidence="8 11" id="KW-0472">Membrane</keyword>
<dbReference type="Gene3D" id="1.20.1530.20">
    <property type="match status" value="2"/>
</dbReference>
<evidence type="ECO:0000256" key="2">
    <source>
        <dbReference type="ARBA" id="ARBA00022448"/>
    </source>
</evidence>
<protein>
    <submittedName>
        <fullName evidence="13">Sodium/hydrogen exchanger</fullName>
    </submittedName>
</protein>
<evidence type="ECO:0000313" key="13">
    <source>
        <dbReference type="EMBL" id="KAF2149741.1"/>
    </source>
</evidence>
<comment type="caution">
    <text evidence="13">The sequence shown here is derived from an EMBL/GenBank/DDBJ whole genome shotgun (WGS) entry which is preliminary data.</text>
</comment>
<feature type="transmembrane region" description="Helical" evidence="11">
    <location>
        <begin position="67"/>
        <end position="84"/>
    </location>
</feature>
<feature type="compositionally biased region" description="Polar residues" evidence="10">
    <location>
        <begin position="282"/>
        <end position="300"/>
    </location>
</feature>
<feature type="transmembrane region" description="Helical" evidence="11">
    <location>
        <begin position="437"/>
        <end position="460"/>
    </location>
</feature>
<dbReference type="PANTHER" id="PTHR43562">
    <property type="entry name" value="NAPA-TYPE SODIUM/HYDROGEN ANTIPORTER"/>
    <property type="match status" value="1"/>
</dbReference>
<dbReference type="OrthoDB" id="1288932at2759"/>
<dbReference type="GO" id="GO:0016020">
    <property type="term" value="C:membrane"/>
    <property type="evidence" value="ECO:0007669"/>
    <property type="project" value="UniProtKB-SubCell"/>
</dbReference>
<feature type="transmembrane region" description="Helical" evidence="11">
    <location>
        <begin position="345"/>
        <end position="368"/>
    </location>
</feature>
<dbReference type="GO" id="GO:0006814">
    <property type="term" value="P:sodium ion transport"/>
    <property type="evidence" value="ECO:0007669"/>
    <property type="project" value="UniProtKB-KW"/>
</dbReference>
<keyword evidence="4 11" id="KW-0812">Transmembrane</keyword>
<dbReference type="GO" id="GO:0015297">
    <property type="term" value="F:antiporter activity"/>
    <property type="evidence" value="ECO:0007669"/>
    <property type="project" value="UniProtKB-KW"/>
</dbReference>
<evidence type="ECO:0000256" key="4">
    <source>
        <dbReference type="ARBA" id="ARBA00022692"/>
    </source>
</evidence>
<keyword evidence="5 11" id="KW-1133">Transmembrane helix</keyword>
<keyword evidence="6" id="KW-0915">Sodium</keyword>
<evidence type="ECO:0000256" key="1">
    <source>
        <dbReference type="ARBA" id="ARBA00004141"/>
    </source>
</evidence>
<evidence type="ECO:0000256" key="3">
    <source>
        <dbReference type="ARBA" id="ARBA00022449"/>
    </source>
</evidence>
<dbReference type="InterPro" id="IPR038770">
    <property type="entry name" value="Na+/solute_symporter_sf"/>
</dbReference>
<dbReference type="Proteomes" id="UP000799439">
    <property type="component" value="Unassembled WGS sequence"/>
</dbReference>
<evidence type="ECO:0000256" key="11">
    <source>
        <dbReference type="SAM" id="Phobius"/>
    </source>
</evidence>
<feature type="region of interest" description="Disordered" evidence="10">
    <location>
        <begin position="280"/>
        <end position="300"/>
    </location>
</feature>
<dbReference type="Pfam" id="PF00999">
    <property type="entry name" value="Na_H_Exchanger"/>
    <property type="match status" value="1"/>
</dbReference>
<dbReference type="GO" id="GO:1902600">
    <property type="term" value="P:proton transmembrane transport"/>
    <property type="evidence" value="ECO:0007669"/>
    <property type="project" value="InterPro"/>
</dbReference>
<organism evidence="13 14">
    <name type="scientific">Myriangium duriaei CBS 260.36</name>
    <dbReference type="NCBI Taxonomy" id="1168546"/>
    <lineage>
        <taxon>Eukaryota</taxon>
        <taxon>Fungi</taxon>
        <taxon>Dikarya</taxon>
        <taxon>Ascomycota</taxon>
        <taxon>Pezizomycotina</taxon>
        <taxon>Dothideomycetes</taxon>
        <taxon>Dothideomycetidae</taxon>
        <taxon>Myriangiales</taxon>
        <taxon>Myriangiaceae</taxon>
        <taxon>Myriangium</taxon>
    </lineage>
</organism>
<feature type="transmembrane region" description="Helical" evidence="11">
    <location>
        <begin position="159"/>
        <end position="182"/>
    </location>
</feature>
<keyword evidence="9" id="KW-0739">Sodium transport</keyword>
<evidence type="ECO:0000313" key="14">
    <source>
        <dbReference type="Proteomes" id="UP000799439"/>
    </source>
</evidence>
<dbReference type="InterPro" id="IPR006153">
    <property type="entry name" value="Cation/H_exchanger_TM"/>
</dbReference>
<dbReference type="PANTHER" id="PTHR43562:SF3">
    <property type="entry name" value="SODIUM ION_PROTON EXCHANGER (EUROFUNG)"/>
    <property type="match status" value="1"/>
</dbReference>
<comment type="subcellular location">
    <subcellularLocation>
        <location evidence="1">Membrane</location>
        <topology evidence="1">Multi-pass membrane protein</topology>
    </subcellularLocation>
</comment>
<evidence type="ECO:0000256" key="9">
    <source>
        <dbReference type="ARBA" id="ARBA00023201"/>
    </source>
</evidence>
<evidence type="ECO:0000259" key="12">
    <source>
        <dbReference type="Pfam" id="PF00999"/>
    </source>
</evidence>